<dbReference type="RefSeq" id="WP_015891833.1">
    <property type="nucleotide sequence ID" value="NC_012491.1"/>
</dbReference>
<accession>C0ZFH7</accession>
<dbReference type="Proteomes" id="UP000001877">
    <property type="component" value="Chromosome"/>
</dbReference>
<evidence type="ECO:0000313" key="2">
    <source>
        <dbReference type="Proteomes" id="UP000001877"/>
    </source>
</evidence>
<gene>
    <name evidence="1" type="ordered locus">BBR47_35590</name>
</gene>
<keyword evidence="2" id="KW-1185">Reference proteome</keyword>
<dbReference type="HOGENOM" id="CLU_2551646_0_0_9"/>
<dbReference type="KEGG" id="bbe:BBR47_35590"/>
<protein>
    <submittedName>
        <fullName evidence="1">Uncharacterized protein</fullName>
    </submittedName>
</protein>
<dbReference type="AlphaFoldDB" id="C0ZFH7"/>
<evidence type="ECO:0000313" key="1">
    <source>
        <dbReference type="EMBL" id="BAH44536.1"/>
    </source>
</evidence>
<reference evidence="1 2" key="1">
    <citation type="submission" date="2005-03" db="EMBL/GenBank/DDBJ databases">
        <title>Brevibacillus brevis strain 47, complete genome.</title>
        <authorList>
            <person name="Hosoyama A."/>
            <person name="Yamada R."/>
            <person name="Hongo Y."/>
            <person name="Terui Y."/>
            <person name="Ankai A."/>
            <person name="Masuyama W."/>
            <person name="Sekiguchi M."/>
            <person name="Takeda T."/>
            <person name="Asano K."/>
            <person name="Ohji S."/>
            <person name="Ichikawa N."/>
            <person name="Narita S."/>
            <person name="Aoki N."/>
            <person name="Miura H."/>
            <person name="Matsushita S."/>
            <person name="Sekigawa T."/>
            <person name="Yamagata H."/>
            <person name="Yoshikawa H."/>
            <person name="Udaka S."/>
            <person name="Tanikawa S."/>
            <person name="Fujita N."/>
        </authorList>
    </citation>
    <scope>NUCLEOTIDE SEQUENCE [LARGE SCALE GENOMIC DNA]</scope>
    <source>
        <strain evidence="2">47 / JCM 6285 / NBRC 100599</strain>
    </source>
</reference>
<sequence>MTYNVRPYQYRATAKFENGEVSIHEDNSVETLDTSEFADTLLGQGRDWSNEVVPVLKQIDTMVREHSMEMWKKELSLRSAAL</sequence>
<organism evidence="1 2">
    <name type="scientific">Brevibacillus brevis (strain 47 / JCM 6285 / NBRC 100599)</name>
    <dbReference type="NCBI Taxonomy" id="358681"/>
    <lineage>
        <taxon>Bacteria</taxon>
        <taxon>Bacillati</taxon>
        <taxon>Bacillota</taxon>
        <taxon>Bacilli</taxon>
        <taxon>Bacillales</taxon>
        <taxon>Paenibacillaceae</taxon>
        <taxon>Brevibacillus</taxon>
    </lineage>
</organism>
<dbReference type="STRING" id="358681.BBR47_35590"/>
<name>C0ZFH7_BREBN</name>
<proteinExistence type="predicted"/>
<dbReference type="EMBL" id="AP008955">
    <property type="protein sequence ID" value="BAH44536.1"/>
    <property type="molecule type" value="Genomic_DNA"/>
</dbReference>